<organism evidence="1 2">
    <name type="scientific">Priestia megaterium</name>
    <name type="common">Bacillus megaterium</name>
    <dbReference type="NCBI Taxonomy" id="1404"/>
    <lineage>
        <taxon>Bacteria</taxon>
        <taxon>Bacillati</taxon>
        <taxon>Bacillota</taxon>
        <taxon>Bacilli</taxon>
        <taxon>Bacillales</taxon>
        <taxon>Bacillaceae</taxon>
        <taxon>Priestia</taxon>
    </lineage>
</organism>
<dbReference type="AlphaFoldDB" id="A0A3D8X2V1"/>
<name>A0A3D8X2V1_PRIMG</name>
<sequence>MFFTSKIFYHWHRIRLAFLELLIEGCVDQKIKNKLKSKINYHKQKMREYQKTNFNLLERGK</sequence>
<evidence type="ECO:0000313" key="2">
    <source>
        <dbReference type="Proteomes" id="UP000256519"/>
    </source>
</evidence>
<dbReference type="Proteomes" id="UP000256519">
    <property type="component" value="Unassembled WGS sequence"/>
</dbReference>
<reference evidence="1 2" key="1">
    <citation type="journal article" date="2018" name="Appl. Environ. Microbiol.">
        <title>Antimicrobial susceptibility testing and tentative epidemiological cut-off values of five Bacillus species relevant for use as animal feed additives or for plant protection.</title>
        <authorList>
            <person name="Agerso Y."/>
            <person name="Stuer-Lauridsen B."/>
            <person name="Bjerre K."/>
            <person name="Jensen M.G."/>
            <person name="Johansen E."/>
            <person name="Bennedsen M."/>
            <person name="Brockmann E."/>
            <person name="Nielsen B."/>
        </authorList>
    </citation>
    <scope>NUCLEOTIDE SEQUENCE [LARGE SCALE GENOMIC DNA]</scope>
    <source>
        <strain evidence="1 2">CHCC20162</strain>
    </source>
</reference>
<dbReference type="EMBL" id="PQWM01000009">
    <property type="protein sequence ID" value="RDZ14682.1"/>
    <property type="molecule type" value="Genomic_DNA"/>
</dbReference>
<comment type="caution">
    <text evidence="1">The sequence shown here is derived from an EMBL/GenBank/DDBJ whole genome shotgun (WGS) entry which is preliminary data.</text>
</comment>
<gene>
    <name evidence="1" type="ORF">C3744_12365</name>
</gene>
<protein>
    <submittedName>
        <fullName evidence="1">Uncharacterized protein</fullName>
    </submittedName>
</protein>
<accession>A0A3D8X2V1</accession>
<proteinExistence type="predicted"/>
<evidence type="ECO:0000313" key="1">
    <source>
        <dbReference type="EMBL" id="RDZ14682.1"/>
    </source>
</evidence>